<protein>
    <submittedName>
        <fullName evidence="2">Uncharacterized protein</fullName>
    </submittedName>
</protein>
<accession>A0ABQ8TP45</accession>
<reference evidence="2 3" key="1">
    <citation type="journal article" date="2022" name="Allergy">
        <title>Genome assembly and annotation of Periplaneta americana reveal a comprehensive cockroach allergen profile.</title>
        <authorList>
            <person name="Wang L."/>
            <person name="Xiong Q."/>
            <person name="Saelim N."/>
            <person name="Wang L."/>
            <person name="Nong W."/>
            <person name="Wan A.T."/>
            <person name="Shi M."/>
            <person name="Liu X."/>
            <person name="Cao Q."/>
            <person name="Hui J.H.L."/>
            <person name="Sookrung N."/>
            <person name="Leung T.F."/>
            <person name="Tungtrongchitr A."/>
            <person name="Tsui S.K.W."/>
        </authorList>
    </citation>
    <scope>NUCLEOTIDE SEQUENCE [LARGE SCALE GENOMIC DNA]</scope>
    <source>
        <strain evidence="2">PWHHKU_190912</strain>
    </source>
</reference>
<name>A0ABQ8TP45_PERAM</name>
<feature type="compositionally biased region" description="Polar residues" evidence="1">
    <location>
        <begin position="1"/>
        <end position="19"/>
    </location>
</feature>
<dbReference type="Proteomes" id="UP001148838">
    <property type="component" value="Unassembled WGS sequence"/>
</dbReference>
<evidence type="ECO:0000313" key="3">
    <source>
        <dbReference type="Proteomes" id="UP001148838"/>
    </source>
</evidence>
<gene>
    <name evidence="2" type="ORF">ANN_09640</name>
</gene>
<feature type="region of interest" description="Disordered" evidence="1">
    <location>
        <begin position="1"/>
        <end position="35"/>
    </location>
</feature>
<proteinExistence type="predicted"/>
<sequence length="101" mass="11956">MPYTTPTSPKTACLTPSQDQRVRHTSRSHKIKDEDKEEIRKHIGSFPKYQSHYSKSRTPNKTYISSVHSIQEMFNLYERHCVKMNLRLLDSVIRMDIKMSE</sequence>
<comment type="caution">
    <text evidence="2">The sequence shown here is derived from an EMBL/GenBank/DDBJ whole genome shotgun (WGS) entry which is preliminary data.</text>
</comment>
<evidence type="ECO:0000256" key="1">
    <source>
        <dbReference type="SAM" id="MobiDB-lite"/>
    </source>
</evidence>
<evidence type="ECO:0000313" key="2">
    <source>
        <dbReference type="EMBL" id="KAJ4447633.1"/>
    </source>
</evidence>
<keyword evidence="3" id="KW-1185">Reference proteome</keyword>
<dbReference type="EMBL" id="JAJSOF020000005">
    <property type="protein sequence ID" value="KAJ4447633.1"/>
    <property type="molecule type" value="Genomic_DNA"/>
</dbReference>
<organism evidence="2 3">
    <name type="scientific">Periplaneta americana</name>
    <name type="common">American cockroach</name>
    <name type="synonym">Blatta americana</name>
    <dbReference type="NCBI Taxonomy" id="6978"/>
    <lineage>
        <taxon>Eukaryota</taxon>
        <taxon>Metazoa</taxon>
        <taxon>Ecdysozoa</taxon>
        <taxon>Arthropoda</taxon>
        <taxon>Hexapoda</taxon>
        <taxon>Insecta</taxon>
        <taxon>Pterygota</taxon>
        <taxon>Neoptera</taxon>
        <taxon>Polyneoptera</taxon>
        <taxon>Dictyoptera</taxon>
        <taxon>Blattodea</taxon>
        <taxon>Blattoidea</taxon>
        <taxon>Blattidae</taxon>
        <taxon>Blattinae</taxon>
        <taxon>Periplaneta</taxon>
    </lineage>
</organism>